<feature type="chain" id="PRO_5023099365" evidence="1">
    <location>
        <begin position="19"/>
        <end position="330"/>
    </location>
</feature>
<proteinExistence type="predicted"/>
<sequence>MKKLLTISAVLFSALVFGQQEFQTTQYQQNMYLLNPAAAGIKDYVDVNLGFRQQWTGISGAPKTYFISANSLLGKKSIGGNELFSLRISDPSVTLKEGNTTVKEVDRKLRHALGGYFMADEAGAFKNHIGAISYAIHLPISDQTTLSFGLQAKIRNMVFDASSVNFSGKDQNQTFQDFQSNSNNNTFLDAGTGLFLYHNNFFAGYSIQNLFNNELAFGDATTQARLKGHHYLTGGYRFNLSDKVGFTPSALLRMTSGAPMSLDLTGRVDINNKFWGALTVRPQDAVAIMAGFGIAKNLNIGYSYDITTSTLNNGSNGSHEFVLNIMLDKN</sequence>
<comment type="caution">
    <text evidence="2">The sequence shown here is derived from an EMBL/GenBank/DDBJ whole genome shotgun (WGS) entry which is preliminary data.</text>
</comment>
<protein>
    <submittedName>
        <fullName evidence="2">Type IX secretion system membrane protein PorP/SprF</fullName>
    </submittedName>
</protein>
<gene>
    <name evidence="2" type="ORF">FRX97_10300</name>
</gene>
<evidence type="ECO:0000313" key="3">
    <source>
        <dbReference type="Proteomes" id="UP000321168"/>
    </source>
</evidence>
<dbReference type="InterPro" id="IPR019861">
    <property type="entry name" value="PorP/SprF_Bacteroidetes"/>
</dbReference>
<dbReference type="Proteomes" id="UP000321168">
    <property type="component" value="Unassembled WGS sequence"/>
</dbReference>
<dbReference type="AlphaFoldDB" id="A0A5C6UUD8"/>
<keyword evidence="1" id="KW-0732">Signal</keyword>
<dbReference type="EMBL" id="VORB01000009">
    <property type="protein sequence ID" value="TXC76993.1"/>
    <property type="molecule type" value="Genomic_DNA"/>
</dbReference>
<reference evidence="2 3" key="1">
    <citation type="submission" date="2019-08" db="EMBL/GenBank/DDBJ databases">
        <title>Genome of Luteibaculum oceani JCM 18817.</title>
        <authorList>
            <person name="Bowman J.P."/>
        </authorList>
    </citation>
    <scope>NUCLEOTIDE SEQUENCE [LARGE SCALE GENOMIC DNA]</scope>
    <source>
        <strain evidence="2 3">JCM 18817</strain>
    </source>
</reference>
<keyword evidence="3" id="KW-1185">Reference proteome</keyword>
<dbReference type="NCBIfam" id="TIGR03519">
    <property type="entry name" value="T9SS_PorP_fam"/>
    <property type="match status" value="1"/>
</dbReference>
<name>A0A5C6UUD8_9FLAO</name>
<dbReference type="Pfam" id="PF11751">
    <property type="entry name" value="PorP_SprF"/>
    <property type="match status" value="1"/>
</dbReference>
<accession>A0A5C6UUD8</accession>
<feature type="signal peptide" evidence="1">
    <location>
        <begin position="1"/>
        <end position="18"/>
    </location>
</feature>
<evidence type="ECO:0000313" key="2">
    <source>
        <dbReference type="EMBL" id="TXC76993.1"/>
    </source>
</evidence>
<organism evidence="2 3">
    <name type="scientific">Luteibaculum oceani</name>
    <dbReference type="NCBI Taxonomy" id="1294296"/>
    <lineage>
        <taxon>Bacteria</taxon>
        <taxon>Pseudomonadati</taxon>
        <taxon>Bacteroidota</taxon>
        <taxon>Flavobacteriia</taxon>
        <taxon>Flavobacteriales</taxon>
        <taxon>Luteibaculaceae</taxon>
        <taxon>Luteibaculum</taxon>
    </lineage>
</organism>
<evidence type="ECO:0000256" key="1">
    <source>
        <dbReference type="SAM" id="SignalP"/>
    </source>
</evidence>
<dbReference type="RefSeq" id="WP_147015131.1">
    <property type="nucleotide sequence ID" value="NZ_VORB01000009.1"/>
</dbReference>
<dbReference type="OrthoDB" id="891773at2"/>